<dbReference type="EMBL" id="AJWZ01010197">
    <property type="protein sequence ID" value="EKC49166.1"/>
    <property type="molecule type" value="Genomic_DNA"/>
</dbReference>
<dbReference type="InterPro" id="IPR013785">
    <property type="entry name" value="Aldolase_TIM"/>
</dbReference>
<gene>
    <name evidence="1" type="ORF">OBE_14785</name>
</gene>
<dbReference type="AlphaFoldDB" id="K1SPH1"/>
<name>K1SPH1_9ZZZZ</name>
<protein>
    <submittedName>
        <fullName evidence="1">Radical SAM domain protein</fullName>
    </submittedName>
</protein>
<evidence type="ECO:0000313" key="1">
    <source>
        <dbReference type="EMBL" id="EKC49166.1"/>
    </source>
</evidence>
<proteinExistence type="predicted"/>
<comment type="caution">
    <text evidence="1">The sequence shown here is derived from an EMBL/GenBank/DDBJ whole genome shotgun (WGS) entry which is preliminary data.</text>
</comment>
<sequence length="82" mass="9505">MNIGNVRDGFDFEKARSLLNISQLTEKQCKNCFALRHCNLCAKYCDNNGELSSELKLSNCKNVRFAAEDTFKNYLMFKELKQ</sequence>
<accession>K1SPH1</accession>
<reference evidence="1" key="1">
    <citation type="journal article" date="2013" name="Environ. Microbiol.">
        <title>Microbiota from the distal guts of lean and obese adolescents exhibit partial functional redundancy besides clear differences in community structure.</title>
        <authorList>
            <person name="Ferrer M."/>
            <person name="Ruiz A."/>
            <person name="Lanza F."/>
            <person name="Haange S.B."/>
            <person name="Oberbach A."/>
            <person name="Till H."/>
            <person name="Bargiela R."/>
            <person name="Campoy C."/>
            <person name="Segura M.T."/>
            <person name="Richter M."/>
            <person name="von Bergen M."/>
            <person name="Seifert J."/>
            <person name="Suarez A."/>
        </authorList>
    </citation>
    <scope>NUCLEOTIDE SEQUENCE</scope>
</reference>
<dbReference type="Gene3D" id="3.20.20.70">
    <property type="entry name" value="Aldolase class I"/>
    <property type="match status" value="1"/>
</dbReference>
<organism evidence="1">
    <name type="scientific">human gut metagenome</name>
    <dbReference type="NCBI Taxonomy" id="408170"/>
    <lineage>
        <taxon>unclassified sequences</taxon>
        <taxon>metagenomes</taxon>
        <taxon>organismal metagenomes</taxon>
    </lineage>
</organism>